<dbReference type="EMBL" id="CP010994">
    <property type="protein sequence ID" value="AMN35780.1"/>
    <property type="molecule type" value="Genomic_DNA"/>
</dbReference>
<gene>
    <name evidence="1" type="ORF">JFP838_08475</name>
</gene>
<accession>A0A127EIJ0</accession>
<sequence>MGFRLKTSKKTKEIFEELGGSSNLKPFALSKIAVSMSLNHETPIEEYESKDINGLELQRATVTGEFDAIFKALIEMNLGRHISDDDYYPTYMKLHMDRGAELLYNKYKYSGGNLEKFITKILDEGDASI</sequence>
<name>A0A127EIJ0_CLOPF</name>
<proteinExistence type="predicted"/>
<dbReference type="PATRIC" id="fig|1502.177.peg.1738"/>
<dbReference type="InterPro" id="IPR038472">
    <property type="entry name" value="DndE_sf"/>
</dbReference>
<dbReference type="InterPro" id="IPR014969">
    <property type="entry name" value="DNA_S_DndE"/>
</dbReference>
<dbReference type="Gene3D" id="1.10.1220.160">
    <property type="entry name" value="DNA sulphur modification protein DndE"/>
    <property type="match status" value="1"/>
</dbReference>
<reference evidence="1 2" key="1">
    <citation type="journal article" date="2016" name="PLoS ONE">
        <title>Plasmid Characterization and Chromosome Analysis of Two netF+ Clostridium perfringens Isolates Associated with Foal and Canine Necrotizing Enteritis.</title>
        <authorList>
            <person name="Mehdizadeh Gohari I."/>
            <person name="Kropinski A.M."/>
            <person name="Weese S.J."/>
            <person name="Parreira V.R."/>
            <person name="Whitehead A.E."/>
            <person name="Boerlin P."/>
            <person name="Prescott J.F."/>
        </authorList>
    </citation>
    <scope>NUCLEOTIDE SEQUENCE [LARGE SCALE GENOMIC DNA]</scope>
    <source>
        <strain evidence="1 2">JP838</strain>
    </source>
</reference>
<dbReference type="RefSeq" id="WP_061428140.1">
    <property type="nucleotide sequence ID" value="NZ_CATNZO010000001.1"/>
</dbReference>
<organism evidence="1 2">
    <name type="scientific">Clostridium perfringens</name>
    <dbReference type="NCBI Taxonomy" id="1502"/>
    <lineage>
        <taxon>Bacteria</taxon>
        <taxon>Bacillati</taxon>
        <taxon>Bacillota</taxon>
        <taxon>Clostridia</taxon>
        <taxon>Eubacteriales</taxon>
        <taxon>Clostridiaceae</taxon>
        <taxon>Clostridium</taxon>
    </lineage>
</organism>
<dbReference type="AlphaFoldDB" id="A0A127EIJ0"/>
<dbReference type="Pfam" id="PF08870">
    <property type="entry name" value="DndE"/>
    <property type="match status" value="1"/>
</dbReference>
<dbReference type="Proteomes" id="UP000070260">
    <property type="component" value="Chromosome"/>
</dbReference>
<evidence type="ECO:0000313" key="2">
    <source>
        <dbReference type="Proteomes" id="UP000070260"/>
    </source>
</evidence>
<dbReference type="OrthoDB" id="512647at2"/>
<protein>
    <submittedName>
        <fullName evidence="1">DNA sulfur modification protein DndE</fullName>
    </submittedName>
</protein>
<evidence type="ECO:0000313" key="1">
    <source>
        <dbReference type="EMBL" id="AMN35780.1"/>
    </source>
</evidence>